<comment type="caution">
    <text evidence="1">The sequence shown here is derived from an EMBL/GenBank/DDBJ whole genome shotgun (WGS) entry which is preliminary data.</text>
</comment>
<proteinExistence type="predicted"/>
<dbReference type="AlphaFoldDB" id="A0A419EUQ7"/>
<name>A0A419EUQ7_9BACT</name>
<organism evidence="1 2">
    <name type="scientific">Candidatus Abyssobacteria bacterium SURF_17</name>
    <dbReference type="NCBI Taxonomy" id="2093361"/>
    <lineage>
        <taxon>Bacteria</taxon>
        <taxon>Pseudomonadati</taxon>
        <taxon>Candidatus Hydrogenedentota</taxon>
        <taxon>Candidatus Abyssobacteria</taxon>
    </lineage>
</organism>
<accession>A0A419EUQ7</accession>
<reference evidence="1 2" key="1">
    <citation type="journal article" date="2017" name="ISME J.">
        <title>Energy and carbon metabolisms in a deep terrestrial subsurface fluid microbial community.</title>
        <authorList>
            <person name="Momper L."/>
            <person name="Jungbluth S.P."/>
            <person name="Lee M.D."/>
            <person name="Amend J.P."/>
        </authorList>
    </citation>
    <scope>NUCLEOTIDE SEQUENCE [LARGE SCALE GENOMIC DNA]</scope>
    <source>
        <strain evidence="1">SURF_17</strain>
    </source>
</reference>
<dbReference type="Proteomes" id="UP000285961">
    <property type="component" value="Unassembled WGS sequence"/>
</dbReference>
<gene>
    <name evidence="1" type="ORF">C4532_13535</name>
</gene>
<dbReference type="Pfam" id="PF08901">
    <property type="entry name" value="DUF1847"/>
    <property type="match status" value="1"/>
</dbReference>
<evidence type="ECO:0000313" key="1">
    <source>
        <dbReference type="EMBL" id="RJP68054.1"/>
    </source>
</evidence>
<protein>
    <submittedName>
        <fullName evidence="1">DUF1847 domain-containing protein</fullName>
    </submittedName>
</protein>
<evidence type="ECO:0000313" key="2">
    <source>
        <dbReference type="Proteomes" id="UP000285961"/>
    </source>
</evidence>
<dbReference type="EMBL" id="QZKI01000095">
    <property type="protein sequence ID" value="RJP68054.1"/>
    <property type="molecule type" value="Genomic_DNA"/>
</dbReference>
<dbReference type="InterPro" id="IPR014997">
    <property type="entry name" value="DUF1847"/>
</dbReference>
<sequence length="230" mass="25836">MPEQKIHRSSCASCELDILSRICVLPSGEGSKSCPTLTRPAVLAEASKEYDDPAVREFARQASIQEAECYANRDQQPYILQPTKTRLVEIIEFAKKMKYQRLGLAFCLGLIQEANVVNRILEGHGFEVVSILCKAGRVSKETIGLTEEEKIYRGMDEPMCNPIYQAKLLNHEKTDFNILLGLCVGHDSLFFKYAQSPTTVLAVKDRVTGHNPLAAVYLAESYYQKIRFPS</sequence>